<keyword evidence="2 11" id="KW-0963">Cytoplasm</keyword>
<comment type="function">
    <text evidence="11">Positively regulates the activity of the minus-end directed microtubule motor protein dynein. May enhance dynein-mediated microtubule sliding by targeting dynein to the microtubule plus end. Required for nuclear migration during vegetative growth as well as development. Required for retrograde early endosome (EE) transport from the hyphal tip. Required for localization of dynein to the mitotic spindle poles. Recruits additional proteins to the dynein complex at SPBs.</text>
</comment>
<evidence type="ECO:0000313" key="16">
    <source>
        <dbReference type="Proteomes" id="UP000281245"/>
    </source>
</evidence>
<dbReference type="SUPFAM" id="SSF50978">
    <property type="entry name" value="WD40 repeat-like"/>
    <property type="match status" value="1"/>
</dbReference>
<dbReference type="OrthoDB" id="10264588at2759"/>
<evidence type="ECO:0000256" key="13">
    <source>
        <dbReference type="SAM" id="MobiDB-lite"/>
    </source>
</evidence>
<evidence type="ECO:0000256" key="9">
    <source>
        <dbReference type="ARBA" id="ARBA00023212"/>
    </source>
</evidence>
<gene>
    <name evidence="11" type="primary">PAC1</name>
    <name evidence="11" type="synonym">LIS1</name>
    <name evidence="15" type="ORF">D0869_13453</name>
</gene>
<feature type="compositionally biased region" description="Polar residues" evidence="13">
    <location>
        <begin position="196"/>
        <end position="209"/>
    </location>
</feature>
<dbReference type="InterPro" id="IPR037190">
    <property type="entry name" value="LIS1_N"/>
</dbReference>
<dbReference type="GO" id="GO:0005874">
    <property type="term" value="C:microtubule"/>
    <property type="evidence" value="ECO:0007669"/>
    <property type="project" value="UniProtKB-KW"/>
</dbReference>
<feature type="repeat" description="WD" evidence="12">
    <location>
        <begin position="270"/>
        <end position="304"/>
    </location>
</feature>
<keyword evidence="1 11" id="KW-0813">Transport</keyword>
<evidence type="ECO:0000256" key="3">
    <source>
        <dbReference type="ARBA" id="ARBA00022574"/>
    </source>
</evidence>
<evidence type="ECO:0000256" key="11">
    <source>
        <dbReference type="HAMAP-Rule" id="MF_03141"/>
    </source>
</evidence>
<dbReference type="InterPro" id="IPR017252">
    <property type="entry name" value="Dynein_regulator_LIS1"/>
</dbReference>
<dbReference type="PRINTS" id="PR00320">
    <property type="entry name" value="GPROTEINBRPT"/>
</dbReference>
<dbReference type="GO" id="GO:0007154">
    <property type="term" value="P:cell communication"/>
    <property type="evidence" value="ECO:0007669"/>
    <property type="project" value="UniProtKB-ARBA"/>
</dbReference>
<dbReference type="FunFam" id="2.130.10.10:FF:000342">
    <property type="entry name" value="Nuclear distribution protein PAC1"/>
    <property type="match status" value="1"/>
</dbReference>
<dbReference type="GO" id="GO:0051301">
    <property type="term" value="P:cell division"/>
    <property type="evidence" value="ECO:0007669"/>
    <property type="project" value="UniProtKB-KW"/>
</dbReference>
<keyword evidence="9 11" id="KW-0206">Cytoskeleton</keyword>
<sequence>MQDESGREVGVVVVGREIFRGCLGGWQPKQSKRALVCGGRAVNKDVGSNGSSSSSSSSSRISHTFFSSSADATLACEPACEPVHLRRRGSCALAGRVSDWTATDGEEAEAALLPTMSNLLTSRQAEELHKSLIAYLSACGHTTAAQAVRDDVNLPESSFDPATTKKYEGLLEKKWTSVVRLQKKIMDLESRTTQLQQELDSATPSSLAQRRNHDPKTWLPRAPARHTLQSHRQPITSVAFHPLFSSLASGSEDCTIKIWDYELGELERTLKSHTKAVLDVDFGGPRGNTLLASCSSDLTVKLWDPADEYKNIRTLPGHDHSVSSVRFIPSGAAGAPLSGNLLASASRDRTIRIWDVTTGYCLRTLRGHGDWVRSLSPSPDGRYLLSTSSDQTARLWDLSLPDTNALKQTFLAHDHVVETCALAPASTYPYLSSLAGLKKPPPSTSPAEFLATGGRDKLIKIFGTNGICLKTLSGHDNWIRALAFHPGGKYLLSASDDKTIRCWDLAQEGKCVRVVEAADHFVSSLRWGTSVFKDPAVADGGDGGGGGAGQVNGNSGAEKEEQIRCLVACGSVDLNVRVFSA</sequence>
<keyword evidence="4 11" id="KW-0132">Cell division</keyword>
<comment type="similarity">
    <text evidence="11">Belongs to the WD repeat LIS1/nudF family.</text>
</comment>
<dbReference type="GO" id="GO:0023052">
    <property type="term" value="P:signaling"/>
    <property type="evidence" value="ECO:0007669"/>
    <property type="project" value="UniProtKB-ARBA"/>
</dbReference>
<accession>A0A3M6W544</accession>
<feature type="repeat" description="WD" evidence="12">
    <location>
        <begin position="228"/>
        <end position="269"/>
    </location>
</feature>
<dbReference type="PROSITE" id="PS50294">
    <property type="entry name" value="WD_REPEATS_REGION"/>
    <property type="match status" value="5"/>
</dbReference>
<dbReference type="GO" id="GO:0005737">
    <property type="term" value="C:cytoplasm"/>
    <property type="evidence" value="ECO:0007669"/>
    <property type="project" value="UniProtKB-UniRule"/>
</dbReference>
<evidence type="ECO:0000259" key="14">
    <source>
        <dbReference type="Pfam" id="PF24951"/>
    </source>
</evidence>
<dbReference type="CDD" id="cd00200">
    <property type="entry name" value="WD40"/>
    <property type="match status" value="1"/>
</dbReference>
<dbReference type="Gene3D" id="2.130.10.10">
    <property type="entry name" value="YVTN repeat-like/Quinoprotein amine dehydrogenase"/>
    <property type="match status" value="1"/>
</dbReference>
<evidence type="ECO:0000256" key="5">
    <source>
        <dbReference type="ARBA" id="ARBA00022701"/>
    </source>
</evidence>
<dbReference type="InterPro" id="IPR050349">
    <property type="entry name" value="WD_LIS1/nudF_dynein_reg"/>
</dbReference>
<keyword evidence="6" id="KW-0677">Repeat</keyword>
<dbReference type="SMART" id="SM00320">
    <property type="entry name" value="WD40"/>
    <property type="match status" value="7"/>
</dbReference>
<feature type="domain" description="PAC1-like LisH-like dimerisation" evidence="14">
    <location>
        <begin position="122"/>
        <end position="157"/>
    </location>
</feature>
<feature type="repeat" description="WD" evidence="12">
    <location>
        <begin position="472"/>
        <end position="505"/>
    </location>
</feature>
<feature type="repeat" description="WD" evidence="12">
    <location>
        <begin position="365"/>
        <end position="399"/>
    </location>
</feature>
<dbReference type="InterPro" id="IPR015943">
    <property type="entry name" value="WD40/YVTN_repeat-like_dom_sf"/>
</dbReference>
<feature type="repeat" description="WD" evidence="12">
    <location>
        <begin position="315"/>
        <end position="364"/>
    </location>
</feature>
<dbReference type="Pfam" id="PF24951">
    <property type="entry name" value="LisH_PAC1"/>
    <property type="match status" value="1"/>
</dbReference>
<evidence type="ECO:0000313" key="15">
    <source>
        <dbReference type="EMBL" id="RMX73589.1"/>
    </source>
</evidence>
<keyword evidence="7 11" id="KW-0498">Mitosis</keyword>
<dbReference type="AlphaFoldDB" id="A0A3M6W544"/>
<dbReference type="GO" id="GO:0005875">
    <property type="term" value="C:microtubule associated complex"/>
    <property type="evidence" value="ECO:0007669"/>
    <property type="project" value="UniProtKB-UniRule"/>
</dbReference>
<keyword evidence="3 12" id="KW-0853">WD repeat</keyword>
<comment type="caution">
    <text evidence="15">The sequence shown here is derived from an EMBL/GenBank/DDBJ whole genome shotgun (WGS) entry which is preliminary data.</text>
</comment>
<feature type="region of interest" description="Disordered" evidence="13">
    <location>
        <begin position="196"/>
        <end position="220"/>
    </location>
</feature>
<comment type="subcellular location">
    <subcellularLocation>
        <location evidence="11">Cytoplasm</location>
        <location evidence="11">Cytoskeleton</location>
    </subcellularLocation>
    <subcellularLocation>
        <location evidence="11">Cytoplasm</location>
        <location evidence="11">Cytoskeleton</location>
        <location evidence="11">Spindle pole</location>
    </subcellularLocation>
    <text evidence="11">Localizes to the plus ends of microtubules at the hyphal tip and the mitotic spindle poles.</text>
</comment>
<evidence type="ECO:0000256" key="8">
    <source>
        <dbReference type="ARBA" id="ARBA00023054"/>
    </source>
</evidence>
<dbReference type="GO" id="GO:0051012">
    <property type="term" value="P:microtubule sliding"/>
    <property type="evidence" value="ECO:0007669"/>
    <property type="project" value="UniProtKB-UniRule"/>
</dbReference>
<evidence type="ECO:0000256" key="1">
    <source>
        <dbReference type="ARBA" id="ARBA00022448"/>
    </source>
</evidence>
<dbReference type="Gene3D" id="1.20.960.30">
    <property type="match status" value="1"/>
</dbReference>
<dbReference type="EMBL" id="QWIJ01001770">
    <property type="protein sequence ID" value="RMX73589.1"/>
    <property type="molecule type" value="Genomic_DNA"/>
</dbReference>
<dbReference type="GO" id="GO:0000922">
    <property type="term" value="C:spindle pole"/>
    <property type="evidence" value="ECO:0007669"/>
    <property type="project" value="UniProtKB-SubCell"/>
</dbReference>
<dbReference type="VEuPathDB" id="FungiDB:BTJ68_02965"/>
<keyword evidence="8 11" id="KW-0175">Coiled coil</keyword>
<dbReference type="GO" id="GO:0000132">
    <property type="term" value="P:establishment of mitotic spindle orientation"/>
    <property type="evidence" value="ECO:0007669"/>
    <property type="project" value="UniProtKB-UniRule"/>
</dbReference>
<protein>
    <recommendedName>
        <fullName evidence="11">Nuclear distribution protein PAC1</fullName>
    </recommendedName>
    <alternativeName>
        <fullName evidence="11">Lissencephaly-1 homolog</fullName>
        <shortName evidence="11">LIS-1</shortName>
    </alternativeName>
    <alternativeName>
        <fullName evidence="11">nudF homolog</fullName>
    </alternativeName>
</protein>
<evidence type="ECO:0000256" key="4">
    <source>
        <dbReference type="ARBA" id="ARBA00022618"/>
    </source>
</evidence>
<dbReference type="GO" id="GO:0070840">
    <property type="term" value="F:dynein complex binding"/>
    <property type="evidence" value="ECO:0007669"/>
    <property type="project" value="UniProtKB-UniRule"/>
</dbReference>
<comment type="subunit">
    <text evidence="11">Self-associates. Interacts with NDL1 and dynein.</text>
</comment>
<name>A0A3M6W544_HORWE</name>
<proteinExistence type="inferred from homology"/>
<keyword evidence="5 11" id="KW-0493">Microtubule</keyword>
<dbReference type="InterPro" id="IPR019775">
    <property type="entry name" value="WD40_repeat_CS"/>
</dbReference>
<evidence type="ECO:0000256" key="6">
    <source>
        <dbReference type="ARBA" id="ARBA00022737"/>
    </source>
</evidence>
<dbReference type="HAMAP" id="MF_03141">
    <property type="entry name" value="lis1"/>
    <property type="match status" value="1"/>
</dbReference>
<evidence type="ECO:0000256" key="7">
    <source>
        <dbReference type="ARBA" id="ARBA00022776"/>
    </source>
</evidence>
<dbReference type="PROSITE" id="PS00678">
    <property type="entry name" value="WD_REPEATS_1"/>
    <property type="match status" value="2"/>
</dbReference>
<dbReference type="FunFam" id="1.20.960.30:FF:000002">
    <property type="entry name" value="Platelet-activating factor acetylhydrolase ib"/>
    <property type="match status" value="1"/>
</dbReference>
<evidence type="ECO:0000256" key="12">
    <source>
        <dbReference type="PROSITE-ProRule" id="PRU00221"/>
    </source>
</evidence>
<reference evidence="15 16" key="1">
    <citation type="journal article" date="2018" name="BMC Genomics">
        <title>Genomic evidence for intraspecific hybridization in a clonal and extremely halotolerant yeast.</title>
        <authorList>
            <person name="Gostincar C."/>
            <person name="Stajich J.E."/>
            <person name="Zupancic J."/>
            <person name="Zalar P."/>
            <person name="Gunde-Cimerman N."/>
        </authorList>
    </citation>
    <scope>NUCLEOTIDE SEQUENCE [LARGE SCALE GENOMIC DNA]</scope>
    <source>
        <strain evidence="15 16">EXF-6656</strain>
    </source>
</reference>
<dbReference type="Proteomes" id="UP000281245">
    <property type="component" value="Unassembled WGS sequence"/>
</dbReference>
<dbReference type="PROSITE" id="PS50082">
    <property type="entry name" value="WD_REPEATS_2"/>
    <property type="match status" value="5"/>
</dbReference>
<dbReference type="Pfam" id="PF00400">
    <property type="entry name" value="WD40"/>
    <property type="match status" value="5"/>
</dbReference>
<dbReference type="InterPro" id="IPR001680">
    <property type="entry name" value="WD40_rpt"/>
</dbReference>
<dbReference type="PANTHER" id="PTHR44129">
    <property type="entry name" value="WD REPEAT-CONTAINING PROTEIN POP1"/>
    <property type="match status" value="1"/>
</dbReference>
<dbReference type="InterPro" id="IPR056795">
    <property type="entry name" value="PAC1-like_LisH-like_dom"/>
</dbReference>
<evidence type="ECO:0000256" key="10">
    <source>
        <dbReference type="ARBA" id="ARBA00023306"/>
    </source>
</evidence>
<dbReference type="InterPro" id="IPR020472">
    <property type="entry name" value="WD40_PAC1"/>
</dbReference>
<keyword evidence="10 11" id="KW-0131">Cell cycle</keyword>
<dbReference type="SUPFAM" id="SSF109925">
    <property type="entry name" value="Lissencephaly-1 protein (Lis-1, PAF-AH alpha) N-terminal domain"/>
    <property type="match status" value="1"/>
</dbReference>
<dbReference type="InterPro" id="IPR036322">
    <property type="entry name" value="WD40_repeat_dom_sf"/>
</dbReference>
<organism evidence="15 16">
    <name type="scientific">Hortaea werneckii</name>
    <name type="common">Black yeast</name>
    <name type="synonym">Cladosporium werneckii</name>
    <dbReference type="NCBI Taxonomy" id="91943"/>
    <lineage>
        <taxon>Eukaryota</taxon>
        <taxon>Fungi</taxon>
        <taxon>Dikarya</taxon>
        <taxon>Ascomycota</taxon>
        <taxon>Pezizomycotina</taxon>
        <taxon>Dothideomycetes</taxon>
        <taxon>Dothideomycetidae</taxon>
        <taxon>Mycosphaerellales</taxon>
        <taxon>Teratosphaeriaceae</taxon>
        <taxon>Hortaea</taxon>
    </lineage>
</organism>
<evidence type="ECO:0000256" key="2">
    <source>
        <dbReference type="ARBA" id="ARBA00022490"/>
    </source>
</evidence>